<name>B4CV84_9BACT</name>
<dbReference type="InterPro" id="IPR017856">
    <property type="entry name" value="Integrase-like_N"/>
</dbReference>
<feature type="domain" description="TACO1/YebC-like N-terminal" evidence="5">
    <location>
        <begin position="90"/>
        <end position="155"/>
    </location>
</feature>
<dbReference type="InterPro" id="IPR029072">
    <property type="entry name" value="YebC-like"/>
</dbReference>
<dbReference type="Pfam" id="PF01709">
    <property type="entry name" value="Transcrip_reg"/>
    <property type="match status" value="1"/>
</dbReference>
<evidence type="ECO:0000259" key="4">
    <source>
        <dbReference type="Pfam" id="PF01709"/>
    </source>
</evidence>
<organism evidence="6 7">
    <name type="scientific">Chthoniobacter flavus Ellin428</name>
    <dbReference type="NCBI Taxonomy" id="497964"/>
    <lineage>
        <taxon>Bacteria</taxon>
        <taxon>Pseudomonadati</taxon>
        <taxon>Verrucomicrobiota</taxon>
        <taxon>Spartobacteria</taxon>
        <taxon>Chthoniobacterales</taxon>
        <taxon>Chthoniobacteraceae</taxon>
        <taxon>Chthoniobacter</taxon>
    </lineage>
</organism>
<dbReference type="InterPro" id="IPR048300">
    <property type="entry name" value="TACO1_YebC-like_2nd/3rd_dom"/>
</dbReference>
<accession>B4CV84</accession>
<dbReference type="STRING" id="497964.CfE428DRAFT_0022"/>
<dbReference type="Proteomes" id="UP000005824">
    <property type="component" value="Unassembled WGS sequence"/>
</dbReference>
<dbReference type="SUPFAM" id="SSF75625">
    <property type="entry name" value="YebC-like"/>
    <property type="match status" value="1"/>
</dbReference>
<dbReference type="Gene3D" id="3.30.70.980">
    <property type="match status" value="2"/>
</dbReference>
<evidence type="ECO:0000313" key="7">
    <source>
        <dbReference type="Proteomes" id="UP000005824"/>
    </source>
</evidence>
<sequence length="327" mass="35590">MHGREDEGVPASWASVFRSGRPASPRRAPLGAEEAASIVARSFTASHIYSIIPRIRRCAPTPVWAKLPSPNFNQPNYPTSFLFVMGRQWLQAKREVAGLKKGQMVGKLVKEIMVAAKLGGPEPEGNARLFAAIEKARRASVTRDVIERATKKGAGIGDEKLVMDHVVFEGYAPHKVPLIVEVLTDNNNRTAPELRVLFKKGQLGAPGSNKFLFDHVGLVEAHTPDPSTDLESAAIEAGANEVEPLTHEQNDDIPVGVAGGRFITDRAATAAVSKWLAGNGWTVVTSELGYVPKQFPTLTDAQRQEAGEFIQSIEDHDDVHRIWAALK</sequence>
<feature type="domain" description="TACO1/YebC-like second and third" evidence="4">
    <location>
        <begin position="164"/>
        <end position="324"/>
    </location>
</feature>
<dbReference type="PANTHER" id="PTHR12532:SF0">
    <property type="entry name" value="TRANSLATIONAL ACTIVATOR OF CYTOCHROME C OXIDASE 1"/>
    <property type="match status" value="1"/>
</dbReference>
<dbReference type="InParanoid" id="B4CV84"/>
<evidence type="ECO:0000256" key="1">
    <source>
        <dbReference type="ARBA" id="ARBA00008724"/>
    </source>
</evidence>
<dbReference type="InterPro" id="IPR049083">
    <property type="entry name" value="TACO1_YebC_N"/>
</dbReference>
<evidence type="ECO:0000256" key="2">
    <source>
        <dbReference type="ARBA" id="ARBA00023015"/>
    </source>
</evidence>
<dbReference type="Pfam" id="PF20772">
    <property type="entry name" value="TACO1_YebC_N"/>
    <property type="match status" value="1"/>
</dbReference>
<dbReference type="InterPro" id="IPR002876">
    <property type="entry name" value="Transcrip_reg_TACO1-like"/>
</dbReference>
<protein>
    <recommendedName>
        <fullName evidence="8">Transcriptional regulator</fullName>
    </recommendedName>
</protein>
<dbReference type="EMBL" id="ABVL01000001">
    <property type="protein sequence ID" value="EDY21897.1"/>
    <property type="molecule type" value="Genomic_DNA"/>
</dbReference>
<proteinExistence type="inferred from homology"/>
<dbReference type="InterPro" id="IPR026564">
    <property type="entry name" value="Transcrip_reg_TACO1-like_dom3"/>
</dbReference>
<dbReference type="eggNOG" id="COG0217">
    <property type="taxonomic scope" value="Bacteria"/>
</dbReference>
<comment type="caution">
    <text evidence="6">The sequence shown here is derived from an EMBL/GenBank/DDBJ whole genome shotgun (WGS) entry which is preliminary data.</text>
</comment>
<gene>
    <name evidence="6" type="ORF">CfE428DRAFT_0022</name>
</gene>
<evidence type="ECO:0000259" key="5">
    <source>
        <dbReference type="Pfam" id="PF20772"/>
    </source>
</evidence>
<dbReference type="AlphaFoldDB" id="B4CV84"/>
<evidence type="ECO:0008006" key="8">
    <source>
        <dbReference type="Google" id="ProtNLM"/>
    </source>
</evidence>
<keyword evidence="7" id="KW-1185">Reference proteome</keyword>
<reference evidence="6 7" key="1">
    <citation type="journal article" date="2011" name="J. Bacteriol.">
        <title>Genome sequence of Chthoniobacter flavus Ellin428, an aerobic heterotrophic soil bacterium.</title>
        <authorList>
            <person name="Kant R."/>
            <person name="van Passel M.W."/>
            <person name="Palva A."/>
            <person name="Lucas S."/>
            <person name="Lapidus A."/>
            <person name="Glavina Del Rio T."/>
            <person name="Dalin E."/>
            <person name="Tice H."/>
            <person name="Bruce D."/>
            <person name="Goodwin L."/>
            <person name="Pitluck S."/>
            <person name="Larimer F.W."/>
            <person name="Land M.L."/>
            <person name="Hauser L."/>
            <person name="Sangwan P."/>
            <person name="de Vos W.M."/>
            <person name="Janssen P.H."/>
            <person name="Smidt H."/>
        </authorList>
    </citation>
    <scope>NUCLEOTIDE SEQUENCE [LARGE SCALE GENOMIC DNA]</scope>
    <source>
        <strain evidence="6 7">Ellin428</strain>
    </source>
</reference>
<evidence type="ECO:0000313" key="6">
    <source>
        <dbReference type="EMBL" id="EDY21897.1"/>
    </source>
</evidence>
<keyword evidence="3" id="KW-0804">Transcription</keyword>
<evidence type="ECO:0000256" key="3">
    <source>
        <dbReference type="ARBA" id="ARBA00023163"/>
    </source>
</evidence>
<keyword evidence="2" id="KW-0805">Transcription regulation</keyword>
<dbReference type="GO" id="GO:0005737">
    <property type="term" value="C:cytoplasm"/>
    <property type="evidence" value="ECO:0007669"/>
    <property type="project" value="UniProtKB-ARBA"/>
</dbReference>
<dbReference type="Gene3D" id="1.10.10.200">
    <property type="match status" value="1"/>
</dbReference>
<comment type="similarity">
    <text evidence="1">Belongs to the TACO1 family.</text>
</comment>
<dbReference type="PANTHER" id="PTHR12532">
    <property type="entry name" value="TRANSLATIONAL ACTIVATOR OF CYTOCHROME C OXIDASE 1"/>
    <property type="match status" value="1"/>
</dbReference>